<gene>
    <name evidence="4" type="ORF">A8806_112114</name>
</gene>
<dbReference type="CDD" id="cd17909">
    <property type="entry name" value="CheC_ClassI"/>
    <property type="match status" value="1"/>
</dbReference>
<evidence type="ECO:0000313" key="4">
    <source>
        <dbReference type="EMBL" id="PWJ23868.1"/>
    </source>
</evidence>
<dbReference type="OrthoDB" id="9812187at2"/>
<dbReference type="AlphaFoldDB" id="A0A2Y9BM04"/>
<dbReference type="GO" id="GO:0006935">
    <property type="term" value="P:chemotaxis"/>
    <property type="evidence" value="ECO:0007669"/>
    <property type="project" value="UniProtKB-KW"/>
</dbReference>
<keyword evidence="1" id="KW-0145">Chemotaxis</keyword>
<dbReference type="Gene3D" id="3.40.1550.10">
    <property type="entry name" value="CheC-like"/>
    <property type="match status" value="1"/>
</dbReference>
<evidence type="ECO:0000259" key="3">
    <source>
        <dbReference type="Pfam" id="PF04509"/>
    </source>
</evidence>
<dbReference type="Pfam" id="PF04509">
    <property type="entry name" value="CheC"/>
    <property type="match status" value="2"/>
</dbReference>
<dbReference type="SUPFAM" id="SSF103039">
    <property type="entry name" value="CheC-like"/>
    <property type="match status" value="1"/>
</dbReference>
<dbReference type="InterPro" id="IPR028976">
    <property type="entry name" value="CheC-like_sf"/>
</dbReference>
<dbReference type="PANTHER" id="PTHR43693:SF1">
    <property type="entry name" value="PROTEIN PHOSPHATASE CHEZ"/>
    <property type="match status" value="1"/>
</dbReference>
<name>A0A2Y9BM04_9FIRM</name>
<feature type="domain" description="CheC-like protein" evidence="3">
    <location>
        <begin position="10"/>
        <end position="35"/>
    </location>
</feature>
<dbReference type="EMBL" id="QGDL01000012">
    <property type="protein sequence ID" value="PWJ23868.1"/>
    <property type="molecule type" value="Genomic_DNA"/>
</dbReference>
<dbReference type="InterPro" id="IPR050992">
    <property type="entry name" value="CheZ_family_phosphatases"/>
</dbReference>
<evidence type="ECO:0000256" key="1">
    <source>
        <dbReference type="ARBA" id="ARBA00022500"/>
    </source>
</evidence>
<dbReference type="GO" id="GO:0016787">
    <property type="term" value="F:hydrolase activity"/>
    <property type="evidence" value="ECO:0007669"/>
    <property type="project" value="UniProtKB-KW"/>
</dbReference>
<keyword evidence="2" id="KW-0378">Hydrolase</keyword>
<dbReference type="Proteomes" id="UP000245845">
    <property type="component" value="Unassembled WGS sequence"/>
</dbReference>
<accession>A0A2Y9BM04</accession>
<sequence>MENYLALDDIAKDILKELGNIGTGNAVASLSMMMEHPLEVGVPTLRFVKYQDIFDELDIQEELQAGILIQVFGELKGMFLFLMDEAFTRAVMDAMLEEKERDLTALDEMELSVLSELGNIMCGSYIRALSQVTGMETDVSVPDMCIDMGGAILGVPLARHLQVSDDVLLIENVFRMGGHAYVGRILFWPEMTAMTAILDKLRE</sequence>
<evidence type="ECO:0000256" key="2">
    <source>
        <dbReference type="ARBA" id="ARBA00022801"/>
    </source>
</evidence>
<keyword evidence="5" id="KW-1185">Reference proteome</keyword>
<dbReference type="PANTHER" id="PTHR43693">
    <property type="entry name" value="PROTEIN PHOSPHATASE CHEZ"/>
    <property type="match status" value="1"/>
</dbReference>
<protein>
    <submittedName>
        <fullName evidence="4">Chemotaxis protein CheC</fullName>
    </submittedName>
</protein>
<reference evidence="4 5" key="1">
    <citation type="submission" date="2018-05" db="EMBL/GenBank/DDBJ databases">
        <title>The Hungate 1000. A catalogue of reference genomes from the rumen microbiome.</title>
        <authorList>
            <person name="Kelly W."/>
        </authorList>
    </citation>
    <scope>NUCLEOTIDE SEQUENCE [LARGE SCALE GENOMIC DNA]</scope>
    <source>
        <strain evidence="4 5">NLAE-zl-C242</strain>
    </source>
</reference>
<proteinExistence type="predicted"/>
<feature type="domain" description="CheC-like protein" evidence="3">
    <location>
        <begin position="109"/>
        <end position="143"/>
    </location>
</feature>
<dbReference type="RefSeq" id="WP_109732702.1">
    <property type="nucleotide sequence ID" value="NZ_BAAACK010000025.1"/>
</dbReference>
<comment type="caution">
    <text evidence="4">The sequence shown here is derived from an EMBL/GenBank/DDBJ whole genome shotgun (WGS) entry which is preliminary data.</text>
</comment>
<dbReference type="InterPro" id="IPR007597">
    <property type="entry name" value="CheC"/>
</dbReference>
<evidence type="ECO:0000313" key="5">
    <source>
        <dbReference type="Proteomes" id="UP000245845"/>
    </source>
</evidence>
<organism evidence="4 5">
    <name type="scientific">Faecalicatena orotica</name>
    <dbReference type="NCBI Taxonomy" id="1544"/>
    <lineage>
        <taxon>Bacteria</taxon>
        <taxon>Bacillati</taxon>
        <taxon>Bacillota</taxon>
        <taxon>Clostridia</taxon>
        <taxon>Lachnospirales</taxon>
        <taxon>Lachnospiraceae</taxon>
        <taxon>Faecalicatena</taxon>
    </lineage>
</organism>